<proteinExistence type="predicted"/>
<evidence type="ECO:0000313" key="3">
    <source>
        <dbReference type="Proteomes" id="UP000646548"/>
    </source>
</evidence>
<dbReference type="EMBL" id="WKFB01000294">
    <property type="protein sequence ID" value="KAF6728026.1"/>
    <property type="molecule type" value="Genomic_DNA"/>
</dbReference>
<accession>A0A834FBE8</accession>
<protein>
    <submittedName>
        <fullName evidence="2">Uncharacterized protein</fullName>
    </submittedName>
</protein>
<gene>
    <name evidence="2" type="ORF">FQA47_008122</name>
</gene>
<evidence type="ECO:0000313" key="2">
    <source>
        <dbReference type="EMBL" id="KAF6728026.1"/>
    </source>
</evidence>
<sequence>MIRPSLGNTPVAEQKRQKNEMSCVSDWRETLEIISETDLLLLYKYSVKLSKYYISARVFLILKLNTLSFRHVEGTPLGLRVRGGVGATKAWQGHRGGQRPRGSCHWSGSKPAIQSCKHAVQTPMWETRLRRTRQEIVQEFTSLESNPNSGHGETSHARGTQLLHSVTSTRSCPSIFSERNIPRLLDLIFSVAAAQQNRRARRLAIRQQRSVLFLERLRNTPALQTASKSNVRLECEAPACSTSCSISENTPFEGRFIHIISTGKSVLRIHPAQLSPRGARVRSGSGFHARLADQRAAVPKLGSADLRAHGAALSMNEDEPQSGAGILRLAGEREGEGGRGPSGALIMTGARPPAALSRPFGQSDAVPRGARRRQHRTRCVRAPS</sequence>
<dbReference type="Proteomes" id="UP000646548">
    <property type="component" value="Unassembled WGS sequence"/>
</dbReference>
<comment type="caution">
    <text evidence="2">The sequence shown here is derived from an EMBL/GenBank/DDBJ whole genome shotgun (WGS) entry which is preliminary data.</text>
</comment>
<feature type="compositionally biased region" description="Basic residues" evidence="1">
    <location>
        <begin position="369"/>
        <end position="384"/>
    </location>
</feature>
<evidence type="ECO:0000256" key="1">
    <source>
        <dbReference type="SAM" id="MobiDB-lite"/>
    </source>
</evidence>
<name>A0A834FBE8_ORYME</name>
<reference evidence="2" key="1">
    <citation type="journal article" name="BMC Genomics">
        <title>Long-read sequencing and de novo genome assembly of marine medaka (Oryzias melastigma).</title>
        <authorList>
            <person name="Liang P."/>
            <person name="Saqib H.S.A."/>
            <person name="Ni X."/>
            <person name="Shen Y."/>
        </authorList>
    </citation>
    <scope>NUCLEOTIDE SEQUENCE</scope>
    <source>
        <strain evidence="2">Bigg-433</strain>
    </source>
</reference>
<dbReference type="AlphaFoldDB" id="A0A834FBE8"/>
<organism evidence="2 3">
    <name type="scientific">Oryzias melastigma</name>
    <name type="common">Marine medaka</name>
    <dbReference type="NCBI Taxonomy" id="30732"/>
    <lineage>
        <taxon>Eukaryota</taxon>
        <taxon>Metazoa</taxon>
        <taxon>Chordata</taxon>
        <taxon>Craniata</taxon>
        <taxon>Vertebrata</taxon>
        <taxon>Euteleostomi</taxon>
        <taxon>Actinopterygii</taxon>
        <taxon>Neopterygii</taxon>
        <taxon>Teleostei</taxon>
        <taxon>Neoteleostei</taxon>
        <taxon>Acanthomorphata</taxon>
        <taxon>Ovalentaria</taxon>
        <taxon>Atherinomorphae</taxon>
        <taxon>Beloniformes</taxon>
        <taxon>Adrianichthyidae</taxon>
        <taxon>Oryziinae</taxon>
        <taxon>Oryzias</taxon>
    </lineage>
</organism>
<feature type="region of interest" description="Disordered" evidence="1">
    <location>
        <begin position="332"/>
        <end position="384"/>
    </location>
</feature>